<accession>A0A931BNK7</accession>
<comment type="caution">
    <text evidence="1">The sequence shown here is derived from an EMBL/GenBank/DDBJ whole genome shotgun (WGS) entry which is preliminary data.</text>
</comment>
<name>A0A931BNK7_9HYPH</name>
<dbReference type="Proteomes" id="UP000599312">
    <property type="component" value="Unassembled WGS sequence"/>
</dbReference>
<reference evidence="1" key="1">
    <citation type="submission" date="2020-11" db="EMBL/GenBank/DDBJ databases">
        <authorList>
            <person name="Kim M.K."/>
        </authorList>
    </citation>
    <scope>NUCLEOTIDE SEQUENCE</scope>
    <source>
        <strain evidence="1">BT350</strain>
    </source>
</reference>
<dbReference type="AlphaFoldDB" id="A0A931BNK7"/>
<proteinExistence type="predicted"/>
<organism evidence="1 2">
    <name type="scientific">Microvirga alba</name>
    <dbReference type="NCBI Taxonomy" id="2791025"/>
    <lineage>
        <taxon>Bacteria</taxon>
        <taxon>Pseudomonadati</taxon>
        <taxon>Pseudomonadota</taxon>
        <taxon>Alphaproteobacteria</taxon>
        <taxon>Hyphomicrobiales</taxon>
        <taxon>Methylobacteriaceae</taxon>
        <taxon>Microvirga</taxon>
    </lineage>
</organism>
<protein>
    <submittedName>
        <fullName evidence="1">Uncharacterized protein</fullName>
    </submittedName>
</protein>
<keyword evidence="2" id="KW-1185">Reference proteome</keyword>
<dbReference type="RefSeq" id="WP_196269893.1">
    <property type="nucleotide sequence ID" value="NZ_JADQDO010000001.1"/>
</dbReference>
<sequence length="46" mass="5257">MENLFLWLGSNNPLGMIVRMGLKRTAEASKHPLQMTLDERDQDLEG</sequence>
<dbReference type="EMBL" id="JADQDO010000001">
    <property type="protein sequence ID" value="MBF9231899.1"/>
    <property type="molecule type" value="Genomic_DNA"/>
</dbReference>
<gene>
    <name evidence="1" type="ORF">I2H38_00765</name>
</gene>
<evidence type="ECO:0000313" key="1">
    <source>
        <dbReference type="EMBL" id="MBF9231899.1"/>
    </source>
</evidence>
<evidence type="ECO:0000313" key="2">
    <source>
        <dbReference type="Proteomes" id="UP000599312"/>
    </source>
</evidence>